<name>A0A078B9N7_STYLE</name>
<feature type="compositionally biased region" description="Low complexity" evidence="1">
    <location>
        <begin position="42"/>
        <end position="59"/>
    </location>
</feature>
<proteinExistence type="predicted"/>
<accession>A0A078B9N7</accession>
<dbReference type="InParanoid" id="A0A078B9N7"/>
<evidence type="ECO:0000313" key="2">
    <source>
        <dbReference type="EMBL" id="CDW91250.1"/>
    </source>
</evidence>
<gene>
    <name evidence="2" type="primary">Contig12997.g13859</name>
    <name evidence="2" type="ORF">STYLEM_20403</name>
</gene>
<protein>
    <submittedName>
        <fullName evidence="2">Uncharacterized protein</fullName>
    </submittedName>
</protein>
<dbReference type="OMA" id="HQSHEHE"/>
<evidence type="ECO:0000256" key="1">
    <source>
        <dbReference type="SAM" id="MobiDB-lite"/>
    </source>
</evidence>
<organism evidence="2 3">
    <name type="scientific">Stylonychia lemnae</name>
    <name type="common">Ciliate</name>
    <dbReference type="NCBI Taxonomy" id="5949"/>
    <lineage>
        <taxon>Eukaryota</taxon>
        <taxon>Sar</taxon>
        <taxon>Alveolata</taxon>
        <taxon>Ciliophora</taxon>
        <taxon>Intramacronucleata</taxon>
        <taxon>Spirotrichea</taxon>
        <taxon>Stichotrichia</taxon>
        <taxon>Sporadotrichida</taxon>
        <taxon>Oxytrichidae</taxon>
        <taxon>Stylonychinae</taxon>
        <taxon>Stylonychia</taxon>
    </lineage>
</organism>
<keyword evidence="3" id="KW-1185">Reference proteome</keyword>
<dbReference type="AlphaFoldDB" id="A0A078B9N7"/>
<dbReference type="EMBL" id="CCKQ01019234">
    <property type="protein sequence ID" value="CDW91250.1"/>
    <property type="molecule type" value="Genomic_DNA"/>
</dbReference>
<sequence>MGNCVTSKDADNLTKKKKTTENKADIITQIEDGRNYSKLPNEEQTNQESQQQEQLNENQAPTYNIQDEENNEKSKKENNKNNEDGDNPDQQDATGDRKIHQSHEHEHDQHNHHNENDHDHNHNHNHDHHDHNHLEHNPQENNQDKADKNDVNHDDKADHEIDHHQIRQIINENLNLRMNENNIEDQEEDGNAKQYDRNILHQQKAEDKADGTDDIYNNINDPPQESDIGGGNEN</sequence>
<feature type="compositionally biased region" description="Basic and acidic residues" evidence="1">
    <location>
        <begin position="8"/>
        <end position="24"/>
    </location>
</feature>
<feature type="region of interest" description="Disordered" evidence="1">
    <location>
        <begin position="1"/>
        <end position="163"/>
    </location>
</feature>
<feature type="region of interest" description="Disordered" evidence="1">
    <location>
        <begin position="185"/>
        <end position="234"/>
    </location>
</feature>
<feature type="compositionally biased region" description="Basic and acidic residues" evidence="1">
    <location>
        <begin position="94"/>
        <end position="163"/>
    </location>
</feature>
<reference evidence="2 3" key="1">
    <citation type="submission" date="2014-06" db="EMBL/GenBank/DDBJ databases">
        <authorList>
            <person name="Swart Estienne"/>
        </authorList>
    </citation>
    <scope>NUCLEOTIDE SEQUENCE [LARGE SCALE GENOMIC DNA]</scope>
    <source>
        <strain evidence="2 3">130c</strain>
    </source>
</reference>
<feature type="compositionally biased region" description="Basic and acidic residues" evidence="1">
    <location>
        <begin position="71"/>
        <end position="83"/>
    </location>
</feature>
<feature type="compositionally biased region" description="Basic and acidic residues" evidence="1">
    <location>
        <begin position="190"/>
        <end position="211"/>
    </location>
</feature>
<evidence type="ECO:0000313" key="3">
    <source>
        <dbReference type="Proteomes" id="UP000039865"/>
    </source>
</evidence>
<dbReference type="Proteomes" id="UP000039865">
    <property type="component" value="Unassembled WGS sequence"/>
</dbReference>